<evidence type="ECO:0000313" key="11">
    <source>
        <dbReference type="Proteomes" id="UP001212841"/>
    </source>
</evidence>
<keyword evidence="3 6" id="KW-0863">Zinc-finger</keyword>
<evidence type="ECO:0000259" key="8">
    <source>
        <dbReference type="PROSITE" id="PS50006"/>
    </source>
</evidence>
<dbReference type="GO" id="GO:0000151">
    <property type="term" value="C:ubiquitin ligase complex"/>
    <property type="evidence" value="ECO:0007669"/>
    <property type="project" value="TreeGrafter"/>
</dbReference>
<dbReference type="Proteomes" id="UP001212841">
    <property type="component" value="Unassembled WGS sequence"/>
</dbReference>
<keyword evidence="11" id="KW-1185">Reference proteome</keyword>
<feature type="compositionally biased region" description="Basic and acidic residues" evidence="7">
    <location>
        <begin position="74"/>
        <end position="89"/>
    </location>
</feature>
<dbReference type="SUPFAM" id="SSF49879">
    <property type="entry name" value="SMAD/FHA domain"/>
    <property type="match status" value="1"/>
</dbReference>
<feature type="domain" description="FHA" evidence="8">
    <location>
        <begin position="119"/>
        <end position="170"/>
    </location>
</feature>
<keyword evidence="2" id="KW-0479">Metal-binding</keyword>
<organism evidence="10 11">
    <name type="scientific">Rhizophlyctis rosea</name>
    <dbReference type="NCBI Taxonomy" id="64517"/>
    <lineage>
        <taxon>Eukaryota</taxon>
        <taxon>Fungi</taxon>
        <taxon>Fungi incertae sedis</taxon>
        <taxon>Chytridiomycota</taxon>
        <taxon>Chytridiomycota incertae sedis</taxon>
        <taxon>Chytridiomycetes</taxon>
        <taxon>Rhizophlyctidales</taxon>
        <taxon>Rhizophlyctidaceae</taxon>
        <taxon>Rhizophlyctis</taxon>
    </lineage>
</organism>
<feature type="compositionally biased region" description="Low complexity" evidence="7">
    <location>
        <begin position="403"/>
        <end position="420"/>
    </location>
</feature>
<dbReference type="PANTHER" id="PTHR15067">
    <property type="entry name" value="E3 UBIQUITIN-PROTEIN LIGASE RNF8"/>
    <property type="match status" value="1"/>
</dbReference>
<dbReference type="SMART" id="SM00184">
    <property type="entry name" value="RING"/>
    <property type="match status" value="1"/>
</dbReference>
<dbReference type="SUPFAM" id="SSF57850">
    <property type="entry name" value="RING/U-box"/>
    <property type="match status" value="1"/>
</dbReference>
<evidence type="ECO:0000313" key="10">
    <source>
        <dbReference type="EMBL" id="KAJ3057270.1"/>
    </source>
</evidence>
<dbReference type="InterPro" id="IPR000253">
    <property type="entry name" value="FHA_dom"/>
</dbReference>
<dbReference type="EMBL" id="JADGJD010000007">
    <property type="protein sequence ID" value="KAJ3057270.1"/>
    <property type="molecule type" value="Genomic_DNA"/>
</dbReference>
<dbReference type="Pfam" id="PF17123">
    <property type="entry name" value="zf-RING_11"/>
    <property type="match status" value="1"/>
</dbReference>
<dbReference type="GO" id="GO:0008270">
    <property type="term" value="F:zinc ion binding"/>
    <property type="evidence" value="ECO:0007669"/>
    <property type="project" value="UniProtKB-KW"/>
</dbReference>
<sequence length="582" mass="62239">MSAPIPFSQPGTQNPQHTAASPPSTSFANAQSHSIIRLQLFPHAEQPHRSHYHGFSFPPVEKDLRPGTLVRIGRKVDKRADKEKDGERGHRSRRDKSNNVSEGAEEMETGDVNNGGGGATTGDRKRIEFIAFRSKVVSRTHAELWAETDGQIYFRDVGSSSGTFLNRLRLSPSGKESKPHLLKSGDVLQLGVDYQGRQEEIYKCVMIKVFVTRTQKPRTNPQRLRQTLTAFLTAMNPNASEADAAVTSDCCICLSSIAPFQALFLAPCSHCFHYKCATPLLSSAVMFQCPLCRQVANLEANVTNEDFGDEVDGDVDAVAGRPPSVRPPSTPASARPPSGINIAAFLEERQQEAERVGRVTAMDPDALLSDGEADMQIGSPPLDSVMTLARGARSKGRSQQPNGVVGSGSEAASSSPVGSGTAPMAIPKRAARSSPRLEVDGGSSSLALDDGTRGGQEARTFVPSSALKAALREQNNAIDEILNELPAEIGEERKRTMRARLLQAAQEAAVGIQRQASPGPGILRKSDGADASSRGEALPSPPAGNVIIPIPEGNEVGLADVGGDEDKTMIRRKGIDGMEVDE</sequence>
<evidence type="ECO:0000256" key="6">
    <source>
        <dbReference type="PROSITE-ProRule" id="PRU00175"/>
    </source>
</evidence>
<dbReference type="PROSITE" id="PS50006">
    <property type="entry name" value="FHA_DOMAIN"/>
    <property type="match status" value="1"/>
</dbReference>
<dbReference type="AlphaFoldDB" id="A0AAD5XAA6"/>
<evidence type="ECO:0000256" key="7">
    <source>
        <dbReference type="SAM" id="MobiDB-lite"/>
    </source>
</evidence>
<dbReference type="Gene3D" id="2.60.200.20">
    <property type="match status" value="1"/>
</dbReference>
<dbReference type="GO" id="GO:0032153">
    <property type="term" value="C:cell division site"/>
    <property type="evidence" value="ECO:0007669"/>
    <property type="project" value="TreeGrafter"/>
</dbReference>
<keyword evidence="4" id="KW-0833">Ubl conjugation pathway</keyword>
<dbReference type="Gene3D" id="3.30.40.10">
    <property type="entry name" value="Zinc/RING finger domain, C3HC4 (zinc finger)"/>
    <property type="match status" value="1"/>
</dbReference>
<dbReference type="InterPro" id="IPR001841">
    <property type="entry name" value="Znf_RING"/>
</dbReference>
<evidence type="ECO:0000256" key="4">
    <source>
        <dbReference type="ARBA" id="ARBA00022786"/>
    </source>
</evidence>
<gene>
    <name evidence="10" type="ORF">HK097_009929</name>
</gene>
<dbReference type="InterPro" id="IPR013083">
    <property type="entry name" value="Znf_RING/FYVE/PHD"/>
</dbReference>
<dbReference type="GO" id="GO:0006511">
    <property type="term" value="P:ubiquitin-dependent protein catabolic process"/>
    <property type="evidence" value="ECO:0007669"/>
    <property type="project" value="TreeGrafter"/>
</dbReference>
<evidence type="ECO:0000259" key="9">
    <source>
        <dbReference type="PROSITE" id="PS50089"/>
    </source>
</evidence>
<dbReference type="InterPro" id="IPR008984">
    <property type="entry name" value="SMAD_FHA_dom_sf"/>
</dbReference>
<evidence type="ECO:0000256" key="3">
    <source>
        <dbReference type="ARBA" id="ARBA00022771"/>
    </source>
</evidence>
<feature type="compositionally biased region" description="Polar residues" evidence="7">
    <location>
        <begin position="9"/>
        <end position="34"/>
    </location>
</feature>
<feature type="region of interest" description="Disordered" evidence="7">
    <location>
        <begin position="515"/>
        <end position="551"/>
    </location>
</feature>
<evidence type="ECO:0000256" key="2">
    <source>
        <dbReference type="ARBA" id="ARBA00022723"/>
    </source>
</evidence>
<dbReference type="PANTHER" id="PTHR15067:SF7">
    <property type="entry name" value="E3 UBIQUITIN-PROTEIN LIGASE DMA1-RELATED"/>
    <property type="match status" value="1"/>
</dbReference>
<dbReference type="PROSITE" id="PS50089">
    <property type="entry name" value="ZF_RING_2"/>
    <property type="match status" value="1"/>
</dbReference>
<protein>
    <recommendedName>
        <fullName evidence="12">SMAD/FHA domain-containing protein</fullName>
    </recommendedName>
</protein>
<feature type="region of interest" description="Disordered" evidence="7">
    <location>
        <begin position="1"/>
        <end position="120"/>
    </location>
</feature>
<feature type="domain" description="RING-type" evidence="9">
    <location>
        <begin position="250"/>
        <end position="293"/>
    </location>
</feature>
<evidence type="ECO:0000256" key="1">
    <source>
        <dbReference type="ARBA" id="ARBA00022679"/>
    </source>
</evidence>
<comment type="caution">
    <text evidence="10">The sequence shown here is derived from an EMBL/GenBank/DDBJ whole genome shotgun (WGS) entry which is preliminary data.</text>
</comment>
<feature type="region of interest" description="Disordered" evidence="7">
    <location>
        <begin position="391"/>
        <end position="458"/>
    </location>
</feature>
<dbReference type="Pfam" id="PF00498">
    <property type="entry name" value="FHA"/>
    <property type="match status" value="1"/>
</dbReference>
<dbReference type="SMART" id="SM00240">
    <property type="entry name" value="FHA"/>
    <property type="match status" value="1"/>
</dbReference>
<evidence type="ECO:0000256" key="5">
    <source>
        <dbReference type="ARBA" id="ARBA00022833"/>
    </source>
</evidence>
<accession>A0AAD5XAA6</accession>
<proteinExistence type="predicted"/>
<dbReference type="GO" id="GO:0005829">
    <property type="term" value="C:cytosol"/>
    <property type="evidence" value="ECO:0007669"/>
    <property type="project" value="TreeGrafter"/>
</dbReference>
<keyword evidence="1" id="KW-0808">Transferase</keyword>
<keyword evidence="5" id="KW-0862">Zinc</keyword>
<evidence type="ECO:0008006" key="12">
    <source>
        <dbReference type="Google" id="ProtNLM"/>
    </source>
</evidence>
<dbReference type="GO" id="GO:0061630">
    <property type="term" value="F:ubiquitin protein ligase activity"/>
    <property type="evidence" value="ECO:0007669"/>
    <property type="project" value="TreeGrafter"/>
</dbReference>
<reference evidence="10" key="1">
    <citation type="submission" date="2020-05" db="EMBL/GenBank/DDBJ databases">
        <title>Phylogenomic resolution of chytrid fungi.</title>
        <authorList>
            <person name="Stajich J.E."/>
            <person name="Amses K."/>
            <person name="Simmons R."/>
            <person name="Seto K."/>
            <person name="Myers J."/>
            <person name="Bonds A."/>
            <person name="Quandt C.A."/>
            <person name="Barry K."/>
            <person name="Liu P."/>
            <person name="Grigoriev I."/>
            <person name="Longcore J.E."/>
            <person name="James T.Y."/>
        </authorList>
    </citation>
    <scope>NUCLEOTIDE SEQUENCE</scope>
    <source>
        <strain evidence="10">JEL0318</strain>
    </source>
</reference>
<dbReference type="GO" id="GO:0016567">
    <property type="term" value="P:protein ubiquitination"/>
    <property type="evidence" value="ECO:0007669"/>
    <property type="project" value="TreeGrafter"/>
</dbReference>
<name>A0AAD5XAA6_9FUNG</name>